<proteinExistence type="inferred from homology"/>
<accession>A0A4S2F180</accession>
<dbReference type="SUPFAM" id="SSF54686">
    <property type="entry name" value="Ribosomal protein L16p/L10e"/>
    <property type="match status" value="1"/>
</dbReference>
<dbReference type="PROSITE" id="PS00701">
    <property type="entry name" value="RIBOSOMAL_L16_2"/>
    <property type="match status" value="1"/>
</dbReference>
<dbReference type="InterPro" id="IPR020798">
    <property type="entry name" value="Ribosomal_uL16_CS"/>
</dbReference>
<dbReference type="GO" id="GO:0019843">
    <property type="term" value="F:rRNA binding"/>
    <property type="evidence" value="ECO:0007669"/>
    <property type="project" value="UniProtKB-UniRule"/>
</dbReference>
<keyword evidence="6 8" id="KW-0699">rRNA-binding</keyword>
<keyword evidence="3 6" id="KW-0689">Ribosomal protein</keyword>
<evidence type="ECO:0000256" key="5">
    <source>
        <dbReference type="ARBA" id="ARBA00035198"/>
    </source>
</evidence>
<keyword evidence="2 6" id="KW-0820">tRNA-binding</keyword>
<dbReference type="OrthoDB" id="9802589at2"/>
<dbReference type="EMBL" id="SRYE01000002">
    <property type="protein sequence ID" value="TGY62656.1"/>
    <property type="molecule type" value="Genomic_DNA"/>
</dbReference>
<dbReference type="Pfam" id="PF00252">
    <property type="entry name" value="Ribosomal_L16"/>
    <property type="match status" value="1"/>
</dbReference>
<keyword evidence="10" id="KW-1185">Reference proteome</keyword>
<evidence type="ECO:0000313" key="9">
    <source>
        <dbReference type="EMBL" id="TGY62656.1"/>
    </source>
</evidence>
<evidence type="ECO:0000256" key="1">
    <source>
        <dbReference type="ARBA" id="ARBA00008931"/>
    </source>
</evidence>
<keyword evidence="6 8" id="KW-0694">RNA-binding</keyword>
<dbReference type="NCBIfam" id="TIGR01164">
    <property type="entry name" value="rplP_bact"/>
    <property type="match status" value="1"/>
</dbReference>
<evidence type="ECO:0000256" key="8">
    <source>
        <dbReference type="RuleBase" id="RU004414"/>
    </source>
</evidence>
<dbReference type="Proteomes" id="UP000310263">
    <property type="component" value="Unassembled WGS sequence"/>
</dbReference>
<gene>
    <name evidence="6 9" type="primary">rplP</name>
    <name evidence="9" type="ORF">E5334_04440</name>
</gene>
<dbReference type="CDD" id="cd01433">
    <property type="entry name" value="Ribosomal_L16_L10e"/>
    <property type="match status" value="1"/>
</dbReference>
<sequence>MLAPKRVLHRKVQRGSMKGHAKGGTKLNFGSWGIRAEEAHWITNRQIEAARIAMTRQMRRGGKVWITIFPDKPITKKPAETRMGSGKGNPEEWVAVVKPGRIMFEIDGVSEEVAKEALRLAQHKLPIRTKIVSRADQAEEE</sequence>
<dbReference type="PRINTS" id="PR00060">
    <property type="entry name" value="RIBOSOMALL16"/>
</dbReference>
<comment type="subunit">
    <text evidence="6 8">Part of the 50S ribosomal subunit.</text>
</comment>
<dbReference type="GO" id="GO:0022625">
    <property type="term" value="C:cytosolic large ribosomal subunit"/>
    <property type="evidence" value="ECO:0007669"/>
    <property type="project" value="TreeGrafter"/>
</dbReference>
<evidence type="ECO:0000256" key="4">
    <source>
        <dbReference type="ARBA" id="ARBA00023274"/>
    </source>
</evidence>
<evidence type="ECO:0000256" key="6">
    <source>
        <dbReference type="HAMAP-Rule" id="MF_01342"/>
    </source>
</evidence>
<dbReference type="RefSeq" id="WP_136012385.1">
    <property type="nucleotide sequence ID" value="NZ_SRYE01000002.1"/>
</dbReference>
<organism evidence="9 10">
    <name type="scientific">Muricaecibacterium torontonense</name>
    <dbReference type="NCBI Taxonomy" id="3032871"/>
    <lineage>
        <taxon>Bacteria</taxon>
        <taxon>Bacillati</taxon>
        <taxon>Actinomycetota</taxon>
        <taxon>Coriobacteriia</taxon>
        <taxon>Coriobacteriales</taxon>
        <taxon>Atopobiaceae</taxon>
        <taxon>Muricaecibacterium</taxon>
    </lineage>
</organism>
<evidence type="ECO:0000256" key="7">
    <source>
        <dbReference type="RuleBase" id="RU004413"/>
    </source>
</evidence>
<dbReference type="PANTHER" id="PTHR12220">
    <property type="entry name" value="50S/60S RIBOSOMAL PROTEIN L16"/>
    <property type="match status" value="1"/>
</dbReference>
<dbReference type="InterPro" id="IPR016180">
    <property type="entry name" value="Ribosomal_uL16_dom"/>
</dbReference>
<dbReference type="FunFam" id="3.90.1170.10:FF:000001">
    <property type="entry name" value="50S ribosomal protein L16"/>
    <property type="match status" value="1"/>
</dbReference>
<dbReference type="GO" id="GO:0006412">
    <property type="term" value="P:translation"/>
    <property type="evidence" value="ECO:0007669"/>
    <property type="project" value="UniProtKB-UniRule"/>
</dbReference>
<evidence type="ECO:0000256" key="3">
    <source>
        <dbReference type="ARBA" id="ARBA00022980"/>
    </source>
</evidence>
<evidence type="ECO:0000313" key="10">
    <source>
        <dbReference type="Proteomes" id="UP000310263"/>
    </source>
</evidence>
<reference evidence="9 10" key="1">
    <citation type="submission" date="2019-04" db="EMBL/GenBank/DDBJ databases">
        <title>Microbes associate with the intestines of laboratory mice.</title>
        <authorList>
            <person name="Navarre W."/>
            <person name="Wong E."/>
            <person name="Huang K."/>
            <person name="Tropini C."/>
            <person name="Ng K."/>
            <person name="Yu B."/>
        </authorList>
    </citation>
    <scope>NUCLEOTIDE SEQUENCE [LARGE SCALE GENOMIC DNA]</scope>
    <source>
        <strain evidence="9 10">NM07_P-09</strain>
    </source>
</reference>
<protein>
    <recommendedName>
        <fullName evidence="5 6">Large ribosomal subunit protein uL16</fullName>
    </recommendedName>
</protein>
<dbReference type="HAMAP" id="MF_01342">
    <property type="entry name" value="Ribosomal_uL16"/>
    <property type="match status" value="1"/>
</dbReference>
<dbReference type="GO" id="GO:0003735">
    <property type="term" value="F:structural constituent of ribosome"/>
    <property type="evidence" value="ECO:0007669"/>
    <property type="project" value="InterPro"/>
</dbReference>
<dbReference type="InterPro" id="IPR000114">
    <property type="entry name" value="Ribosomal_uL16_bact-type"/>
</dbReference>
<comment type="function">
    <text evidence="6 8">Binds 23S rRNA and is also seen to make contacts with the A and possibly P site tRNAs.</text>
</comment>
<dbReference type="AlphaFoldDB" id="A0A4S2F180"/>
<dbReference type="PANTHER" id="PTHR12220:SF13">
    <property type="entry name" value="LARGE RIBOSOMAL SUBUNIT PROTEIN UL16M"/>
    <property type="match status" value="1"/>
</dbReference>
<name>A0A4S2F180_9ACTN</name>
<dbReference type="InterPro" id="IPR036920">
    <property type="entry name" value="Ribosomal_uL16_sf"/>
</dbReference>
<dbReference type="GO" id="GO:0000049">
    <property type="term" value="F:tRNA binding"/>
    <property type="evidence" value="ECO:0007669"/>
    <property type="project" value="UniProtKB-KW"/>
</dbReference>
<keyword evidence="4 6" id="KW-0687">Ribonucleoprotein</keyword>
<dbReference type="InterPro" id="IPR047873">
    <property type="entry name" value="Ribosomal_uL16"/>
</dbReference>
<dbReference type="Gene3D" id="3.90.1170.10">
    <property type="entry name" value="Ribosomal protein L10e/L16"/>
    <property type="match status" value="1"/>
</dbReference>
<evidence type="ECO:0000256" key="2">
    <source>
        <dbReference type="ARBA" id="ARBA00022555"/>
    </source>
</evidence>
<comment type="similarity">
    <text evidence="1 6 7">Belongs to the universal ribosomal protein uL16 family.</text>
</comment>
<comment type="caution">
    <text evidence="9">The sequence shown here is derived from an EMBL/GenBank/DDBJ whole genome shotgun (WGS) entry which is preliminary data.</text>
</comment>